<dbReference type="CDD" id="cd01949">
    <property type="entry name" value="GGDEF"/>
    <property type="match status" value="1"/>
</dbReference>
<dbReference type="InterPro" id="IPR052163">
    <property type="entry name" value="DGC-Regulatory_Protein"/>
</dbReference>
<accession>A0ABX0ADG0</accession>
<dbReference type="SUPFAM" id="SSF55073">
    <property type="entry name" value="Nucleotide cyclase"/>
    <property type="match status" value="1"/>
</dbReference>
<dbReference type="PANTHER" id="PTHR46663">
    <property type="entry name" value="DIGUANYLATE CYCLASE DGCT-RELATED"/>
    <property type="match status" value="1"/>
</dbReference>
<dbReference type="InterPro" id="IPR003018">
    <property type="entry name" value="GAF"/>
</dbReference>
<evidence type="ECO:0000259" key="1">
    <source>
        <dbReference type="PROSITE" id="PS50887"/>
    </source>
</evidence>
<dbReference type="RefSeq" id="WP_162350169.1">
    <property type="nucleotide sequence ID" value="NZ_QOVG01000008.1"/>
</dbReference>
<dbReference type="SMART" id="SM00267">
    <property type="entry name" value="GGDEF"/>
    <property type="match status" value="1"/>
</dbReference>
<dbReference type="EMBL" id="QOVG01000008">
    <property type="protein sequence ID" value="NDK39597.1"/>
    <property type="molecule type" value="Genomic_DNA"/>
</dbReference>
<dbReference type="Proteomes" id="UP001429354">
    <property type="component" value="Unassembled WGS sequence"/>
</dbReference>
<dbReference type="InterPro" id="IPR043128">
    <property type="entry name" value="Rev_trsase/Diguanyl_cyclase"/>
</dbReference>
<dbReference type="Pfam" id="PF13185">
    <property type="entry name" value="GAF_2"/>
    <property type="match status" value="1"/>
</dbReference>
<dbReference type="PANTHER" id="PTHR46663:SF2">
    <property type="entry name" value="GGDEF DOMAIN-CONTAINING PROTEIN"/>
    <property type="match status" value="1"/>
</dbReference>
<gene>
    <name evidence="2" type="ORF">DT603_12165</name>
</gene>
<dbReference type="InterPro" id="IPR029787">
    <property type="entry name" value="Nucleotide_cyclase"/>
</dbReference>
<dbReference type="SMART" id="SM00065">
    <property type="entry name" value="GAF"/>
    <property type="match status" value="1"/>
</dbReference>
<evidence type="ECO:0000313" key="3">
    <source>
        <dbReference type="Proteomes" id="UP001429354"/>
    </source>
</evidence>
<sequence>MTRNSSEAGSFEAITAERDRLLEIVTALGQVSSSPATTPELMRETVQQVMHLTRAQGSVLEVADGAQLEYRAVAGTVSAYLGLRLDAASSLSGLCVARKQIMYSRDTADDPRVDAAACRKISARSMLVVPLFRGSDAIGVLKAVSSSADAFDRIDEYALSLFALFIGGVIARQAESDHSAELAADMERRALRDELTSLPNRTAWLEELARGIARARRAGTPLAVVYMDLNEFKEVNDSHGHAAGDRVLQTFSVQLRDCVRTTDFVARLSGDEFAILLEGFQDVERDVTAVAGKIIDASHAGTPWGALTLRCLPSVGIAFQTGPDYSTETLVRCADEAMYRAKNARTHFSISDCSGQRTWE</sequence>
<comment type="caution">
    <text evidence="2">The sequence shown here is derived from an EMBL/GenBank/DDBJ whole genome shotgun (WGS) entry which is preliminary data.</text>
</comment>
<keyword evidence="3" id="KW-1185">Reference proteome</keyword>
<organism evidence="2 3">
    <name type="scientific">Pseudoxanthomonas gei</name>
    <dbReference type="NCBI Taxonomy" id="1383030"/>
    <lineage>
        <taxon>Bacteria</taxon>
        <taxon>Pseudomonadati</taxon>
        <taxon>Pseudomonadota</taxon>
        <taxon>Gammaproteobacteria</taxon>
        <taxon>Lysobacterales</taxon>
        <taxon>Lysobacteraceae</taxon>
        <taxon>Pseudoxanthomonas</taxon>
    </lineage>
</organism>
<evidence type="ECO:0000313" key="2">
    <source>
        <dbReference type="EMBL" id="NDK39597.1"/>
    </source>
</evidence>
<dbReference type="SUPFAM" id="SSF55781">
    <property type="entry name" value="GAF domain-like"/>
    <property type="match status" value="1"/>
</dbReference>
<feature type="domain" description="GGDEF" evidence="1">
    <location>
        <begin position="220"/>
        <end position="353"/>
    </location>
</feature>
<dbReference type="NCBIfam" id="TIGR00254">
    <property type="entry name" value="GGDEF"/>
    <property type="match status" value="1"/>
</dbReference>
<dbReference type="InterPro" id="IPR000160">
    <property type="entry name" value="GGDEF_dom"/>
</dbReference>
<dbReference type="PROSITE" id="PS50887">
    <property type="entry name" value="GGDEF"/>
    <property type="match status" value="1"/>
</dbReference>
<dbReference type="InterPro" id="IPR029016">
    <property type="entry name" value="GAF-like_dom_sf"/>
</dbReference>
<name>A0ABX0ADG0_9GAMM</name>
<proteinExistence type="predicted"/>
<protein>
    <submittedName>
        <fullName evidence="2">GGDEF domain-containing protein</fullName>
    </submittedName>
</protein>
<dbReference type="Gene3D" id="3.30.450.40">
    <property type="match status" value="1"/>
</dbReference>
<dbReference type="Pfam" id="PF00990">
    <property type="entry name" value="GGDEF"/>
    <property type="match status" value="1"/>
</dbReference>
<dbReference type="Gene3D" id="3.30.70.270">
    <property type="match status" value="1"/>
</dbReference>
<reference evidence="2 3" key="1">
    <citation type="submission" date="2018-07" db="EMBL/GenBank/DDBJ databases">
        <title>Whole genome Sequencing of Pseudoxanthomonas gei KCTC 32298 (T).</title>
        <authorList>
            <person name="Kumar S."/>
            <person name="Bansal K."/>
            <person name="Kaur A."/>
            <person name="Patil P."/>
            <person name="Sharma S."/>
            <person name="Patil P.B."/>
        </authorList>
    </citation>
    <scope>NUCLEOTIDE SEQUENCE [LARGE SCALE GENOMIC DNA]</scope>
    <source>
        <strain evidence="2 3">KCTC 32298</strain>
    </source>
</reference>